<organism evidence="2 3">
    <name type="scientific">Symbiodinium microadriaticum</name>
    <name type="common">Dinoflagellate</name>
    <name type="synonym">Zooxanthella microadriatica</name>
    <dbReference type="NCBI Taxonomy" id="2951"/>
    <lineage>
        <taxon>Eukaryota</taxon>
        <taxon>Sar</taxon>
        <taxon>Alveolata</taxon>
        <taxon>Dinophyceae</taxon>
        <taxon>Suessiales</taxon>
        <taxon>Symbiodiniaceae</taxon>
        <taxon>Symbiodinium</taxon>
    </lineage>
</organism>
<protein>
    <submittedName>
        <fullName evidence="2">Uncharacterized protein</fullName>
    </submittedName>
</protein>
<dbReference type="Proteomes" id="UP000186817">
    <property type="component" value="Unassembled WGS sequence"/>
</dbReference>
<feature type="compositionally biased region" description="Polar residues" evidence="1">
    <location>
        <begin position="1"/>
        <end position="17"/>
    </location>
</feature>
<sequence>MSAQAVTTGQSGASDQPNGVVRPQQGNGHQNAETLGVFLDAAAAPLQTAEHEEIKHEDQRREQTRDSELLGGPAGSSDRQQTAANAYDGYEMRSGEVDLAGRFSQERQTGVQIGPQGPVDEVNLAEQTVGVDPGGSIPLSGGGGIQADYHTPRQHADLTARLQLELSEEKRKACGDVHQRLVQQGALRLVIFVAMVVLGVWKVKALSKGDDDIGSPEAVKTAEEQANAQLSCKGYKEVIVLQPQRRSFSTINEWEVSVQAGDQRARNAVEPESETSPKAVASIETAQGQPLTWEAILQAAAKVAGVPPEAKAPSLHVIAIHAVGEQENENVEAYALVDSGATHPLRRASSIEEWDASSVVVVHLAGGEVVELKMNKAGTLLVPIGGSTRTTSTAPIVPLGSLVGVLGYRMEWQGSRCRLIGKEGDVLTLRVRDGCPEITEQQALSLIARIEEKKLADLRAATAVTKEKIREAAISLDKTWFDHLIA</sequence>
<reference evidence="2 3" key="1">
    <citation type="submission" date="2016-02" db="EMBL/GenBank/DDBJ databases">
        <title>Genome analysis of coral dinoflagellate symbionts highlights evolutionary adaptations to a symbiotic lifestyle.</title>
        <authorList>
            <person name="Aranda M."/>
            <person name="Li Y."/>
            <person name="Liew Y.J."/>
            <person name="Baumgarten S."/>
            <person name="Simakov O."/>
            <person name="Wilson M."/>
            <person name="Piel J."/>
            <person name="Ashoor H."/>
            <person name="Bougouffa S."/>
            <person name="Bajic V.B."/>
            <person name="Ryu T."/>
            <person name="Ravasi T."/>
            <person name="Bayer T."/>
            <person name="Micklem G."/>
            <person name="Kim H."/>
            <person name="Bhak J."/>
            <person name="Lajeunesse T.C."/>
            <person name="Voolstra C.R."/>
        </authorList>
    </citation>
    <scope>NUCLEOTIDE SEQUENCE [LARGE SCALE GENOMIC DNA]</scope>
    <source>
        <strain evidence="2 3">CCMP2467</strain>
    </source>
</reference>
<comment type="caution">
    <text evidence="2">The sequence shown here is derived from an EMBL/GenBank/DDBJ whole genome shotgun (WGS) entry which is preliminary data.</text>
</comment>
<feature type="compositionally biased region" description="Basic and acidic residues" evidence="1">
    <location>
        <begin position="49"/>
        <end position="68"/>
    </location>
</feature>
<dbReference type="EMBL" id="LSRX01000024">
    <property type="protein sequence ID" value="OLQ13751.1"/>
    <property type="molecule type" value="Genomic_DNA"/>
</dbReference>
<gene>
    <name evidence="2" type="ORF">AK812_SmicGene2198</name>
</gene>
<evidence type="ECO:0000313" key="3">
    <source>
        <dbReference type="Proteomes" id="UP000186817"/>
    </source>
</evidence>
<dbReference type="AlphaFoldDB" id="A0A1Q9F270"/>
<keyword evidence="3" id="KW-1185">Reference proteome</keyword>
<evidence type="ECO:0000256" key="1">
    <source>
        <dbReference type="SAM" id="MobiDB-lite"/>
    </source>
</evidence>
<feature type="region of interest" description="Disordered" evidence="1">
    <location>
        <begin position="1"/>
        <end position="81"/>
    </location>
</feature>
<dbReference type="OrthoDB" id="419085at2759"/>
<evidence type="ECO:0000313" key="2">
    <source>
        <dbReference type="EMBL" id="OLQ13751.1"/>
    </source>
</evidence>
<proteinExistence type="predicted"/>
<feature type="compositionally biased region" description="Polar residues" evidence="1">
    <location>
        <begin position="24"/>
        <end position="33"/>
    </location>
</feature>
<accession>A0A1Q9F270</accession>
<name>A0A1Q9F270_SYMMI</name>